<sequence>MTRLKAEGLEAVKLSDAEEEISHVTARGKLQRLEESVGAIETTTSKIEEKLKDYAEAVDSRAEPSSKDVEDFERYSSRAEDAMSMAFDYTLQLQTRIRAFDRRTSLTEHSYKGRHRTRLK</sequence>
<protein>
    <submittedName>
        <fullName evidence="2">V-SNARE domain-containing protein</fullName>
    </submittedName>
</protein>
<keyword evidence="1" id="KW-1185">Reference proteome</keyword>
<accession>A0A7I4YUV7</accession>
<dbReference type="OMA" id="TEHSYKG"/>
<proteinExistence type="predicted"/>
<name>A0A7I4YUV7_HAECO</name>
<reference evidence="2" key="1">
    <citation type="submission" date="2020-12" db="UniProtKB">
        <authorList>
            <consortium name="WormBaseParasite"/>
        </authorList>
    </citation>
    <scope>IDENTIFICATION</scope>
    <source>
        <strain evidence="2">MHco3</strain>
    </source>
</reference>
<dbReference type="AlphaFoldDB" id="A0A7I4YUV7"/>
<dbReference type="Proteomes" id="UP000025227">
    <property type="component" value="Unplaced"/>
</dbReference>
<dbReference type="WBParaSite" id="HCON_00143470-00001">
    <property type="protein sequence ID" value="HCON_00143470-00001"/>
    <property type="gene ID" value="HCON_00143470"/>
</dbReference>
<evidence type="ECO:0000313" key="1">
    <source>
        <dbReference type="Proteomes" id="UP000025227"/>
    </source>
</evidence>
<organism evidence="1 2">
    <name type="scientific">Haemonchus contortus</name>
    <name type="common">Barber pole worm</name>
    <dbReference type="NCBI Taxonomy" id="6289"/>
    <lineage>
        <taxon>Eukaryota</taxon>
        <taxon>Metazoa</taxon>
        <taxon>Ecdysozoa</taxon>
        <taxon>Nematoda</taxon>
        <taxon>Chromadorea</taxon>
        <taxon>Rhabditida</taxon>
        <taxon>Rhabditina</taxon>
        <taxon>Rhabditomorpha</taxon>
        <taxon>Strongyloidea</taxon>
        <taxon>Trichostrongylidae</taxon>
        <taxon>Haemonchus</taxon>
    </lineage>
</organism>
<evidence type="ECO:0000313" key="2">
    <source>
        <dbReference type="WBParaSite" id="HCON_00143470-00001"/>
    </source>
</evidence>